<name>A0A2I0QTJ8_9BACI</name>
<reference evidence="2 3" key="1">
    <citation type="submission" date="2017-06" db="EMBL/GenBank/DDBJ databases">
        <title>the draft geome sequence of Illustriluteabacillus marina B3227.</title>
        <authorList>
            <person name="He R.-H."/>
            <person name="Du Z.-J."/>
        </authorList>
    </citation>
    <scope>NUCLEOTIDE SEQUENCE [LARGE SCALE GENOMIC DNA]</scope>
    <source>
        <strain evidence="2 3">B3227</strain>
    </source>
</reference>
<dbReference type="EMBL" id="PJNH01000002">
    <property type="protein sequence ID" value="PKR77656.1"/>
    <property type="molecule type" value="Genomic_DNA"/>
</dbReference>
<comment type="caution">
    <text evidence="2">The sequence shown here is derived from an EMBL/GenBank/DDBJ whole genome shotgun (WGS) entry which is preliminary data.</text>
</comment>
<dbReference type="RefSeq" id="WP_101331264.1">
    <property type="nucleotide sequence ID" value="NZ_PJNH01000002.1"/>
</dbReference>
<keyword evidence="1" id="KW-1133">Transmembrane helix</keyword>
<organism evidence="2 3">
    <name type="scientific">Halalkalibacillus sediminis</name>
    <dbReference type="NCBI Taxonomy" id="2018042"/>
    <lineage>
        <taxon>Bacteria</taxon>
        <taxon>Bacillati</taxon>
        <taxon>Bacillota</taxon>
        <taxon>Bacilli</taxon>
        <taxon>Bacillales</taxon>
        <taxon>Bacillaceae</taxon>
        <taxon>Halalkalibacillus</taxon>
    </lineage>
</organism>
<keyword evidence="3" id="KW-1185">Reference proteome</keyword>
<sequence>MRNQLSFARINFIIGIAFLIISLMQTDQMHILSFAVIGLSLLFVSHLNRKPRPQGFERMTRE</sequence>
<evidence type="ECO:0000256" key="1">
    <source>
        <dbReference type="SAM" id="Phobius"/>
    </source>
</evidence>
<keyword evidence="1" id="KW-0812">Transmembrane</keyword>
<dbReference type="Proteomes" id="UP000243524">
    <property type="component" value="Unassembled WGS sequence"/>
</dbReference>
<feature type="transmembrane region" description="Helical" evidence="1">
    <location>
        <begin position="7"/>
        <end position="24"/>
    </location>
</feature>
<keyword evidence="1" id="KW-0472">Membrane</keyword>
<proteinExistence type="predicted"/>
<dbReference type="AlphaFoldDB" id="A0A2I0QTJ8"/>
<protein>
    <submittedName>
        <fullName evidence="2">Uncharacterized protein</fullName>
    </submittedName>
</protein>
<evidence type="ECO:0000313" key="3">
    <source>
        <dbReference type="Proteomes" id="UP000243524"/>
    </source>
</evidence>
<feature type="transmembrane region" description="Helical" evidence="1">
    <location>
        <begin position="30"/>
        <end position="48"/>
    </location>
</feature>
<evidence type="ECO:0000313" key="2">
    <source>
        <dbReference type="EMBL" id="PKR77656.1"/>
    </source>
</evidence>
<accession>A0A2I0QTJ8</accession>
<gene>
    <name evidence="2" type="ORF">CEY16_06895</name>
</gene>